<reference evidence="9 10" key="1">
    <citation type="submission" date="2020-08" db="EMBL/GenBank/DDBJ databases">
        <title>Genome sequence of Diaphorobacter ruginosibacter DSM 27467T.</title>
        <authorList>
            <person name="Hyun D.-W."/>
            <person name="Bae J.-W."/>
        </authorList>
    </citation>
    <scope>NUCLEOTIDE SEQUENCE [LARGE SCALE GENOMIC DNA]</scope>
    <source>
        <strain evidence="9 10">DSM 27467</strain>
    </source>
</reference>
<dbReference type="PROSITE" id="PS51257">
    <property type="entry name" value="PROKAR_LIPOPROTEIN"/>
    <property type="match status" value="1"/>
</dbReference>
<dbReference type="SUPFAM" id="SSF51695">
    <property type="entry name" value="PLC-like phosphodiesterases"/>
    <property type="match status" value="1"/>
</dbReference>
<dbReference type="EC" id="3.1.4.46" evidence="2"/>
<dbReference type="AlphaFoldDB" id="A0A7G9RP10"/>
<feature type="chain" id="PRO_5028835060" description="glycerophosphodiester phosphodiesterase" evidence="7">
    <location>
        <begin position="31"/>
        <end position="465"/>
    </location>
</feature>
<name>A0A7G9RP10_9BURK</name>
<dbReference type="KEGG" id="drg:H9K76_00020"/>
<feature type="signal peptide" evidence="7">
    <location>
        <begin position="1"/>
        <end position="30"/>
    </location>
</feature>
<evidence type="ECO:0000313" key="9">
    <source>
        <dbReference type="EMBL" id="QNN57335.1"/>
    </source>
</evidence>
<gene>
    <name evidence="9" type="ORF">H9K76_00020</name>
</gene>
<evidence type="ECO:0000256" key="4">
    <source>
        <dbReference type="ARBA" id="ARBA00022798"/>
    </source>
</evidence>
<dbReference type="Pfam" id="PF03009">
    <property type="entry name" value="GDPD"/>
    <property type="match status" value="1"/>
</dbReference>
<dbReference type="PROSITE" id="PS51704">
    <property type="entry name" value="GP_PDE"/>
    <property type="match status" value="1"/>
</dbReference>
<keyword evidence="4" id="KW-0319">Glycerol metabolism</keyword>
<feature type="domain" description="GP-PDE" evidence="8">
    <location>
        <begin position="54"/>
        <end position="455"/>
    </location>
</feature>
<comment type="catalytic activity">
    <reaction evidence="6">
        <text>a sn-glycero-3-phosphodiester + H2O = an alcohol + sn-glycerol 3-phosphate + H(+)</text>
        <dbReference type="Rhea" id="RHEA:12969"/>
        <dbReference type="ChEBI" id="CHEBI:15377"/>
        <dbReference type="ChEBI" id="CHEBI:15378"/>
        <dbReference type="ChEBI" id="CHEBI:30879"/>
        <dbReference type="ChEBI" id="CHEBI:57597"/>
        <dbReference type="ChEBI" id="CHEBI:83408"/>
        <dbReference type="EC" id="3.1.4.46"/>
    </reaction>
</comment>
<evidence type="ECO:0000313" key="10">
    <source>
        <dbReference type="Proteomes" id="UP000515811"/>
    </source>
</evidence>
<evidence type="ECO:0000256" key="2">
    <source>
        <dbReference type="ARBA" id="ARBA00012247"/>
    </source>
</evidence>
<evidence type="ECO:0000256" key="1">
    <source>
        <dbReference type="ARBA" id="ARBA00007277"/>
    </source>
</evidence>
<dbReference type="InterPro" id="IPR017946">
    <property type="entry name" value="PLC-like_Pdiesterase_TIM-brl"/>
</dbReference>
<dbReference type="InterPro" id="IPR030395">
    <property type="entry name" value="GP_PDE_dom"/>
</dbReference>
<evidence type="ECO:0000256" key="6">
    <source>
        <dbReference type="ARBA" id="ARBA00047512"/>
    </source>
</evidence>
<dbReference type="GO" id="GO:0006629">
    <property type="term" value="P:lipid metabolic process"/>
    <property type="evidence" value="ECO:0007669"/>
    <property type="project" value="InterPro"/>
</dbReference>
<comment type="similarity">
    <text evidence="1">Belongs to the glycerophosphoryl diester phosphodiesterase family.</text>
</comment>
<dbReference type="RefSeq" id="WP_187597600.1">
    <property type="nucleotide sequence ID" value="NZ_CP060714.1"/>
</dbReference>
<dbReference type="Gene3D" id="3.20.20.190">
    <property type="entry name" value="Phosphatidylinositol (PI) phosphodiesterase"/>
    <property type="match status" value="1"/>
</dbReference>
<dbReference type="GO" id="GO:0008889">
    <property type="term" value="F:glycerophosphodiester phosphodiesterase activity"/>
    <property type="evidence" value="ECO:0007669"/>
    <property type="project" value="UniProtKB-EC"/>
</dbReference>
<evidence type="ECO:0000256" key="5">
    <source>
        <dbReference type="ARBA" id="ARBA00022801"/>
    </source>
</evidence>
<keyword evidence="3 7" id="KW-0732">Signal</keyword>
<organism evidence="9 10">
    <name type="scientific">Diaphorobacter ruginosibacter</name>
    <dbReference type="NCBI Taxonomy" id="1715720"/>
    <lineage>
        <taxon>Bacteria</taxon>
        <taxon>Pseudomonadati</taxon>
        <taxon>Pseudomonadota</taxon>
        <taxon>Betaproteobacteria</taxon>
        <taxon>Burkholderiales</taxon>
        <taxon>Comamonadaceae</taxon>
        <taxon>Diaphorobacter</taxon>
    </lineage>
</organism>
<dbReference type="GO" id="GO:0006071">
    <property type="term" value="P:glycerol metabolic process"/>
    <property type="evidence" value="ECO:0007669"/>
    <property type="project" value="UniProtKB-KW"/>
</dbReference>
<dbReference type="PANTHER" id="PTHR43620:SF7">
    <property type="entry name" value="GLYCEROPHOSPHODIESTER PHOSPHODIESTERASE GDPD5-RELATED"/>
    <property type="match status" value="1"/>
</dbReference>
<evidence type="ECO:0000256" key="7">
    <source>
        <dbReference type="SAM" id="SignalP"/>
    </source>
</evidence>
<keyword evidence="5" id="KW-0378">Hydrolase</keyword>
<dbReference type="Proteomes" id="UP000515811">
    <property type="component" value="Chromosome"/>
</dbReference>
<proteinExistence type="inferred from homology"/>
<dbReference type="PANTHER" id="PTHR43620">
    <property type="entry name" value="GLYCEROPHOSPHORYL DIESTER PHOSPHODIESTERASE"/>
    <property type="match status" value="1"/>
</dbReference>
<evidence type="ECO:0000259" key="8">
    <source>
        <dbReference type="PROSITE" id="PS51704"/>
    </source>
</evidence>
<sequence length="465" mass="50461">MSSSLRLSSRRLARRLPAPALIAVSILAAAALSACGGGDDDDSSKYLTLDGTPPQIIAHRGLSGYYPEQTRMAYEKAADAGADMLELDMHLTRDCQLVARHNAWLGDNTNVEEVAKTNAVVAGRKRTTPGVLVDVKYPAIAANGPAQYLSDQIDPNDPKAVLKPLVVDGENHINDWSISDFTMQELRDWIAGKVLDNASERPTEWNGKLPIISAQDVIDIAVAKGKEQKRTIPVYAETKNPYWNNQQAIANGCGKPGSSPLEDAVIALLEKNKLNSKDAPIYIQSFDPASLKYLRKAGMKAKGVQLIDGNDINYKDGSMVFITNDEWTFISGRPYSWTLAGDARTFAEMLKPAGLAEIKTYADGIGPWKPELLAHSVVPYKEGAGLKDVNTLKDTGVIANAHKAGLVVHSFTFRNEPGRLAGIYKGDPVAEFLAYFRLGIDGVFTDFANTGVQARAAYDKEIGVK</sequence>
<evidence type="ECO:0000256" key="3">
    <source>
        <dbReference type="ARBA" id="ARBA00022729"/>
    </source>
</evidence>
<accession>A0A7G9RP10</accession>
<keyword evidence="10" id="KW-1185">Reference proteome</keyword>
<protein>
    <recommendedName>
        <fullName evidence="2">glycerophosphodiester phosphodiesterase</fullName>
        <ecNumber evidence="2">3.1.4.46</ecNumber>
    </recommendedName>
</protein>
<dbReference type="EMBL" id="CP060714">
    <property type="protein sequence ID" value="QNN57335.1"/>
    <property type="molecule type" value="Genomic_DNA"/>
</dbReference>